<keyword evidence="3" id="KW-1185">Reference proteome</keyword>
<dbReference type="EC" id="2.4.1.288" evidence="2"/>
<reference evidence="2 3" key="1">
    <citation type="submission" date="2019-10" db="EMBL/GenBank/DDBJ databases">
        <authorList>
            <person name="Wolf R A."/>
        </authorList>
    </citation>
    <scope>NUCLEOTIDE SEQUENCE [LARGE SCALE GENOMIC DNA]</scope>
    <source>
        <strain evidence="2">Collinsella_aerofaciens_MC2</strain>
    </source>
</reference>
<proteinExistence type="predicted"/>
<evidence type="ECO:0000313" key="3">
    <source>
        <dbReference type="Proteomes" id="UP000361836"/>
    </source>
</evidence>
<evidence type="ECO:0000313" key="2">
    <source>
        <dbReference type="EMBL" id="VWL99846.1"/>
    </source>
</evidence>
<dbReference type="AlphaFoldDB" id="A0A5K1J948"/>
<keyword evidence="2" id="KW-0808">Transferase</keyword>
<evidence type="ECO:0000259" key="1">
    <source>
        <dbReference type="Pfam" id="PF17994"/>
    </source>
</evidence>
<dbReference type="SUPFAM" id="SSF53448">
    <property type="entry name" value="Nucleotide-diphospho-sugar transferases"/>
    <property type="match status" value="1"/>
</dbReference>
<keyword evidence="2" id="KW-0328">Glycosyltransferase</keyword>
<dbReference type="EMBL" id="CABWIE010000030">
    <property type="protein sequence ID" value="VWL99846.1"/>
    <property type="molecule type" value="Genomic_DNA"/>
</dbReference>
<organism evidence="2 3">
    <name type="scientific">Collinsella aerofaciens</name>
    <dbReference type="NCBI Taxonomy" id="74426"/>
    <lineage>
        <taxon>Bacteria</taxon>
        <taxon>Bacillati</taxon>
        <taxon>Actinomycetota</taxon>
        <taxon>Coriobacteriia</taxon>
        <taxon>Coriobacteriales</taxon>
        <taxon>Coriobacteriaceae</taxon>
        <taxon>Collinsella</taxon>
    </lineage>
</organism>
<name>A0A5K1J948_9ACTN</name>
<gene>
    <name evidence="2" type="primary">glfT2_1</name>
    <name evidence="2" type="ORF">KCJAJFAP_00800</name>
</gene>
<dbReference type="Proteomes" id="UP000361836">
    <property type="component" value="Unassembled WGS sequence"/>
</dbReference>
<accession>A0A5K1J948</accession>
<dbReference type="Pfam" id="PF17994">
    <property type="entry name" value="Glft2_N"/>
    <property type="match status" value="1"/>
</dbReference>
<sequence>MHFKLANLIFNGSNVMLQYPLLCYRATEGLVIPTSNDTIEIMKSTNVDFTTYFNALSIYKWRKYTTAKAFYLHIEYCGSALTLQQTYANNYSWIPSTIDGSAVSLQRSDKWSTAEIELSLCEGEILHAFNISTEGPVNIRNAYYYCDCEELDIHPVELALATTTFKKEDYIVRNVSLLQKNIIDSDEEIADHFHVHIIDNGRSLNSANLDSSRVTVYPNPNVGGSGGFARGMIESLEQTPKATHVLLMDDDVEVLPESFIRTFNLLSLLKEEYVDAFLSGAMMSLEEPNLRTEDLGFFTAKGTFSPLKPAGYMTSLHDVVETEIYKAPTGLYEDTAQQYAGWWYCVIPTATIEREGLPLPLFVRSDDAEYALRCKPKFMSMNGICVWHNSFKFKYSAAVERYQVSRNTLISQATTGVAPLSDFLYEIRREVELDLKKFNYDEAALAVKGLEDFLRGPEWISHPVAESRFMAANREREQLIPIEQLIPQALELGVDLTQLTSGNLSLGGDRSRLQALKDYLTINGHRFVNDFAKRNGRVAVIDAAGWVYPAGKIRDVDTLIVVDMPNKKGAIRHMDKKRFKEVWTRFRKAEKDFKRNKDKIYAEYASYRDTLTSVDFWKQYLKEASE</sequence>
<feature type="domain" description="Galactofuranosyltransferase GlfT2 N-terminal" evidence="1">
    <location>
        <begin position="35"/>
        <end position="146"/>
    </location>
</feature>
<dbReference type="Gene3D" id="3.90.550.60">
    <property type="match status" value="1"/>
</dbReference>
<dbReference type="GO" id="GO:0016757">
    <property type="term" value="F:glycosyltransferase activity"/>
    <property type="evidence" value="ECO:0007669"/>
    <property type="project" value="UniProtKB-KW"/>
</dbReference>
<dbReference type="InterPro" id="IPR040492">
    <property type="entry name" value="GlfT2_N"/>
</dbReference>
<dbReference type="InterPro" id="IPR029044">
    <property type="entry name" value="Nucleotide-diphossugar_trans"/>
</dbReference>
<protein>
    <submittedName>
        <fullName evidence="2">Galactofuranosyltransferase GlfT2</fullName>
        <ecNumber evidence="2">2.4.1.288</ecNumber>
    </submittedName>
</protein>